<feature type="domain" description="CCHC-type" evidence="2">
    <location>
        <begin position="313"/>
        <end position="328"/>
    </location>
</feature>
<feature type="domain" description="Pre-C2HC" evidence="3">
    <location>
        <begin position="225"/>
        <end position="293"/>
    </location>
</feature>
<dbReference type="SUPFAM" id="SSF56219">
    <property type="entry name" value="DNase I-like"/>
    <property type="match status" value="1"/>
</dbReference>
<evidence type="ECO:0000259" key="3">
    <source>
        <dbReference type="SMART" id="SM00596"/>
    </source>
</evidence>
<dbReference type="InterPro" id="IPR036691">
    <property type="entry name" value="Endo/exonu/phosph_ase_sf"/>
</dbReference>
<dbReference type="GO" id="GO:0008270">
    <property type="term" value="F:zinc ion binding"/>
    <property type="evidence" value="ECO:0007669"/>
    <property type="project" value="InterPro"/>
</dbReference>
<sequence>MDTTQSSTTETNQAVSIPTIKAIVSNITHPEQCLQADIKIEEYISFIPTIQFSSQEEKNSYASDLYTIQEEARSKFNVLKHEELRLENKKYKELISSWGLPDATKPHQFQMQSRRKKSTPVKSVTIDVDEDVTPAPVKKPYAPPITIDNVKNSAELLKKLQQMTGIKLTAKLIGTSIRIYPQPPAAYHIIRRHATSENLQHFTFQLPEEKKIRVIIRGMPTDMPPEDIMQELEELGFTPETCHVMTHKKTSQLMPLFLVSLPKSDINRDIFNITELCSLKIEVESLRKKVGPPQCYRCQGFFHNSNFCTRNPKCLKCGKPHLTRDCQKDIDSPPTCGLCQGAHTANYLLCPMNPLNRPKKDEKKKSTNEHRLKLQTILKEKREVRTTRPINHTAPTTYAEEAKSSPVVTIQDSNQSPSPASSSNITDIFQQLKDPECLEMFGILKKYIEISKSAINIETDSQPVTICSVYRPPRTNDATISDLQKIIRNKPICILVGDYNAKHISWNNGRRQNKAGTQINNFIQLYGLDLIAPSVPTRTQVRINETPTTIDFGITKGLNNTTVTVIDDLSSDHLPLIFNCNINSYFPPRNNYYKFTNWKKFQELLQNSIAGNPSFNTTEEIDAAAAAFSQKIQSTINQSSTSKIFPHAPLPLPAPIKTLISTKNRLRKRWQQTSDPNVKKEWELQDLQTLPPYLFIEFPFHGHTAGEASLSAANLNKEIPTSPSQLSPTSLHSKQFLTHVRWRQISNKILDPPSNCLFLHPSNAKKLLPYQHQSSPESKTPPSFVLTLYSRSS</sequence>
<dbReference type="InterPro" id="IPR001878">
    <property type="entry name" value="Znf_CCHC"/>
</dbReference>
<keyword evidence="5" id="KW-1185">Reference proteome</keyword>
<dbReference type="GO" id="GO:0003676">
    <property type="term" value="F:nucleic acid binding"/>
    <property type="evidence" value="ECO:0007669"/>
    <property type="project" value="InterPro"/>
</dbReference>
<dbReference type="Gene3D" id="3.60.10.10">
    <property type="entry name" value="Endonuclease/exonuclease/phosphatase"/>
    <property type="match status" value="1"/>
</dbReference>
<evidence type="ECO:0000259" key="2">
    <source>
        <dbReference type="SMART" id="SM00343"/>
    </source>
</evidence>
<name>A0A8X6MNB4_NEPPI</name>
<dbReference type="PANTHER" id="PTHR33273">
    <property type="entry name" value="DOMAIN-CONTAINING PROTEIN, PUTATIVE-RELATED"/>
    <property type="match status" value="1"/>
</dbReference>
<dbReference type="InterPro" id="IPR005135">
    <property type="entry name" value="Endo/exonuclease/phosphatase"/>
</dbReference>
<gene>
    <name evidence="4" type="primary">X-elementORF2_26</name>
    <name evidence="4" type="ORF">NPIL_245151</name>
</gene>
<comment type="caution">
    <text evidence="4">The sequence shown here is derived from an EMBL/GenBank/DDBJ whole genome shotgun (WGS) entry which is preliminary data.</text>
</comment>
<dbReference type="AlphaFoldDB" id="A0A8X6MNB4"/>
<keyword evidence="4" id="KW-0695">RNA-directed DNA polymerase</keyword>
<feature type="region of interest" description="Disordered" evidence="1">
    <location>
        <begin position="399"/>
        <end position="423"/>
    </location>
</feature>
<dbReference type="PANTHER" id="PTHR33273:SF2">
    <property type="entry name" value="ENDONUCLEASE_EXONUCLEASE_PHOSPHATASE DOMAIN-CONTAINING PROTEIN"/>
    <property type="match status" value="1"/>
</dbReference>
<dbReference type="SMART" id="SM00596">
    <property type="entry name" value="PRE_C2HC"/>
    <property type="match status" value="1"/>
</dbReference>
<evidence type="ECO:0000256" key="1">
    <source>
        <dbReference type="SAM" id="MobiDB-lite"/>
    </source>
</evidence>
<accession>A0A8X6MNB4</accession>
<feature type="compositionally biased region" description="Low complexity" evidence="1">
    <location>
        <begin position="413"/>
        <end position="423"/>
    </location>
</feature>
<dbReference type="Pfam" id="PF07530">
    <property type="entry name" value="PRE_C2HC"/>
    <property type="match status" value="1"/>
</dbReference>
<dbReference type="InterPro" id="IPR006579">
    <property type="entry name" value="Pre_C2HC_dom"/>
</dbReference>
<dbReference type="OrthoDB" id="8123891at2759"/>
<protein>
    <submittedName>
        <fullName evidence="4">Putative RNA-directed DNA polymerase from transposon X-element</fullName>
    </submittedName>
</protein>
<proteinExistence type="predicted"/>
<evidence type="ECO:0000313" key="5">
    <source>
        <dbReference type="Proteomes" id="UP000887013"/>
    </source>
</evidence>
<evidence type="ECO:0000313" key="4">
    <source>
        <dbReference type="EMBL" id="GFS69401.1"/>
    </source>
</evidence>
<dbReference type="Proteomes" id="UP000887013">
    <property type="component" value="Unassembled WGS sequence"/>
</dbReference>
<dbReference type="GO" id="GO:0003964">
    <property type="term" value="F:RNA-directed DNA polymerase activity"/>
    <property type="evidence" value="ECO:0007669"/>
    <property type="project" value="UniProtKB-KW"/>
</dbReference>
<keyword evidence="4" id="KW-0808">Transferase</keyword>
<dbReference type="EMBL" id="BMAW01000526">
    <property type="protein sequence ID" value="GFS69401.1"/>
    <property type="molecule type" value="Genomic_DNA"/>
</dbReference>
<dbReference type="Pfam" id="PF14529">
    <property type="entry name" value="Exo_endo_phos_2"/>
    <property type="match status" value="1"/>
</dbReference>
<dbReference type="SMART" id="SM00343">
    <property type="entry name" value="ZnF_C2HC"/>
    <property type="match status" value="2"/>
</dbReference>
<keyword evidence="4" id="KW-0548">Nucleotidyltransferase</keyword>
<organism evidence="4 5">
    <name type="scientific">Nephila pilipes</name>
    <name type="common">Giant wood spider</name>
    <name type="synonym">Nephila maculata</name>
    <dbReference type="NCBI Taxonomy" id="299642"/>
    <lineage>
        <taxon>Eukaryota</taxon>
        <taxon>Metazoa</taxon>
        <taxon>Ecdysozoa</taxon>
        <taxon>Arthropoda</taxon>
        <taxon>Chelicerata</taxon>
        <taxon>Arachnida</taxon>
        <taxon>Araneae</taxon>
        <taxon>Araneomorphae</taxon>
        <taxon>Entelegynae</taxon>
        <taxon>Araneoidea</taxon>
        <taxon>Nephilidae</taxon>
        <taxon>Nephila</taxon>
    </lineage>
</organism>
<reference evidence="4" key="1">
    <citation type="submission" date="2020-08" db="EMBL/GenBank/DDBJ databases">
        <title>Multicomponent nature underlies the extraordinary mechanical properties of spider dragline silk.</title>
        <authorList>
            <person name="Kono N."/>
            <person name="Nakamura H."/>
            <person name="Mori M."/>
            <person name="Yoshida Y."/>
            <person name="Ohtoshi R."/>
            <person name="Malay A.D."/>
            <person name="Moran D.A.P."/>
            <person name="Tomita M."/>
            <person name="Numata K."/>
            <person name="Arakawa K."/>
        </authorList>
    </citation>
    <scope>NUCLEOTIDE SEQUENCE</scope>
</reference>
<feature type="domain" description="CCHC-type" evidence="2">
    <location>
        <begin position="294"/>
        <end position="310"/>
    </location>
</feature>